<comment type="similarity">
    <text evidence="8">Belongs to the BamA family.</text>
</comment>
<reference evidence="11 12" key="1">
    <citation type="journal article" date="2023" name="Front. Microbiol.">
        <title>Phylogeography and host specificity of Pasteurellaceae pathogenic to sea-farmed fish in the north-east Atlantic.</title>
        <authorList>
            <person name="Gulla S."/>
            <person name="Colquhoun D.J."/>
            <person name="Olsen A.B."/>
            <person name="Spilsberg B."/>
            <person name="Lagesen K."/>
            <person name="Aakesson C.P."/>
            <person name="Strom S."/>
            <person name="Manji F."/>
            <person name="Birkbeck T.H."/>
            <person name="Nilsen H.K."/>
        </authorList>
    </citation>
    <scope>NUCLEOTIDE SEQUENCE [LARGE SCALE GENOMIC DNA]</scope>
    <source>
        <strain evidence="11 12">NVIB3131</strain>
    </source>
</reference>
<evidence type="ECO:0000313" key="11">
    <source>
        <dbReference type="EMBL" id="MDP8149231.1"/>
    </source>
</evidence>
<keyword evidence="7 8" id="KW-0998">Cell outer membrane</keyword>
<feature type="domain" description="POTRA" evidence="10">
    <location>
        <begin position="344"/>
        <end position="418"/>
    </location>
</feature>
<dbReference type="FunFam" id="2.40.160.50:FF:000001">
    <property type="entry name" value="Outer membrane protein assembly factor BamA"/>
    <property type="match status" value="1"/>
</dbReference>
<dbReference type="FunFam" id="3.10.20.310:FF:000001">
    <property type="entry name" value="Outer membrane protein assembly factor BamA"/>
    <property type="match status" value="1"/>
</dbReference>
<dbReference type="GO" id="GO:1990063">
    <property type="term" value="C:Bam protein complex"/>
    <property type="evidence" value="ECO:0007669"/>
    <property type="project" value="TreeGrafter"/>
</dbReference>
<dbReference type="PIRSF" id="PIRSF006076">
    <property type="entry name" value="OM_assembly_OMP85"/>
    <property type="match status" value="1"/>
</dbReference>
<comment type="function">
    <text evidence="8">Part of the outer membrane protein assembly complex, which is involved in assembly and insertion of beta-barrel proteins into the outer membrane.</text>
</comment>
<evidence type="ECO:0000256" key="4">
    <source>
        <dbReference type="ARBA" id="ARBA00022729"/>
    </source>
</evidence>
<evidence type="ECO:0000256" key="3">
    <source>
        <dbReference type="ARBA" id="ARBA00022692"/>
    </source>
</evidence>
<evidence type="ECO:0000256" key="1">
    <source>
        <dbReference type="ARBA" id="ARBA00004370"/>
    </source>
</evidence>
<dbReference type="GO" id="GO:0043165">
    <property type="term" value="P:Gram-negative-bacterium-type cell outer membrane assembly"/>
    <property type="evidence" value="ECO:0007669"/>
    <property type="project" value="UniProtKB-UniRule"/>
</dbReference>
<dbReference type="Pfam" id="PF07244">
    <property type="entry name" value="POTRA"/>
    <property type="match status" value="4"/>
</dbReference>
<dbReference type="NCBIfam" id="TIGR03303">
    <property type="entry name" value="OM_YaeT"/>
    <property type="match status" value="1"/>
</dbReference>
<dbReference type="Pfam" id="PF01103">
    <property type="entry name" value="Omp85"/>
    <property type="match status" value="1"/>
</dbReference>
<feature type="chain" id="PRO_5043067279" description="Outer membrane protein assembly factor BamA" evidence="8">
    <location>
        <begin position="18"/>
        <end position="794"/>
    </location>
</feature>
<evidence type="ECO:0000259" key="10">
    <source>
        <dbReference type="PROSITE" id="PS51779"/>
    </source>
</evidence>
<dbReference type="InterPro" id="IPR039910">
    <property type="entry name" value="D15-like"/>
</dbReference>
<dbReference type="InterPro" id="IPR010827">
    <property type="entry name" value="BamA/TamA_POTRA"/>
</dbReference>
<keyword evidence="5 8" id="KW-0677">Repeat</keyword>
<gene>
    <name evidence="8 11" type="primary">bamA</name>
    <name evidence="11" type="ORF">QJU57_09115</name>
</gene>
<evidence type="ECO:0000256" key="9">
    <source>
        <dbReference type="NCBIfam" id="TIGR03303"/>
    </source>
</evidence>
<dbReference type="GeneID" id="300271827"/>
<dbReference type="GO" id="GO:0051205">
    <property type="term" value="P:protein insertion into membrane"/>
    <property type="evidence" value="ECO:0007669"/>
    <property type="project" value="UniProtKB-UniRule"/>
</dbReference>
<dbReference type="AlphaFoldDB" id="A0AAW8CBQ4"/>
<dbReference type="HAMAP" id="MF_01430">
    <property type="entry name" value="OM_assembly_BamA"/>
    <property type="match status" value="1"/>
</dbReference>
<dbReference type="RefSeq" id="WP_306347077.1">
    <property type="nucleotide sequence ID" value="NZ_JASAVU010000018.1"/>
</dbReference>
<keyword evidence="4 8" id="KW-0732">Signal</keyword>
<evidence type="ECO:0000313" key="12">
    <source>
        <dbReference type="Proteomes" id="UP001226020"/>
    </source>
</evidence>
<comment type="caution">
    <text evidence="11">The sequence shown here is derived from an EMBL/GenBank/DDBJ whole genome shotgun (WGS) entry which is preliminary data.</text>
</comment>
<evidence type="ECO:0000256" key="6">
    <source>
        <dbReference type="ARBA" id="ARBA00023136"/>
    </source>
</evidence>
<evidence type="ECO:0000256" key="2">
    <source>
        <dbReference type="ARBA" id="ARBA00022452"/>
    </source>
</evidence>
<keyword evidence="6 8" id="KW-0472">Membrane</keyword>
<dbReference type="EMBL" id="JASAXT010000019">
    <property type="protein sequence ID" value="MDP8149231.1"/>
    <property type="molecule type" value="Genomic_DNA"/>
</dbReference>
<sequence precursor="true">MKKLLLSSLLLANGVIASPFVVKDIRIDGVSPEIQRSILSKLPVRVGQRVTDRDLTNVVQQLYIQQRFDDVIAKREGNALVIEVVEKPFIADIEIVGNKIIPTKALKENLKANLIVKGEIYNAQKLKSFKDGLLEHYYSVGRYNAIVNTIVQRLANGQIKIKLDIKEDEVAYVKQIHFQGNKAFEEDELIKILDIQPDVSWWNIFSSSKYEQQVFKKDLDALRNFYLNRGYVKFAINDVKTDFSNNKKDVKLTYKISEGKQYKVSKVRVIGDTANLDNELNKILKEYKTGDIFRAKDIDALKSKLEYRLGEDGYGSAKIQMSFSFDEENNTVAIAYVVEAGKRIYVRRVRFEGNNVTADSTLRREMRQQEGTWLSTSAIATGKARLERTGFYEAVEMKTVNVPNTTDQVDVVYTITERNTGSINFSIGYGTGSGFTYQAGIKQKNFLGMGSTISLDGTRNDYSTTLRFGYEEPYFTKDGVSLGGDVYYSKYDYSKNGSSSGYKRTTLGIDGTLGFPVDEYNSYYLGLGATKDKINNVDREFTREKYVKAMDIKIPNGVEKYAKIKTTDFNFSFGWNYNSLDRGFMPTEGLQASFGGNVTIPGSDNKYYKLNTKFAHYYPLNREHSWVISSRLKLGYASGISGKEIPFFQTYSSGGIGSVRGFSYGSIGPNAIYLGKTTGKFDQLSNDIIGGNAMAVANLELIMPTPFVAQKYQHRVRTTLFVDAGTVWNTKWDAKKFNKNVPDYGDYKRFRASAGIGLQWNSPIGPLLLSYSKPLRKYKNDDVEQFQFSIGGSF</sequence>
<evidence type="ECO:0000256" key="8">
    <source>
        <dbReference type="HAMAP-Rule" id="MF_01430"/>
    </source>
</evidence>
<keyword evidence="12" id="KW-1185">Reference proteome</keyword>
<dbReference type="Gene3D" id="3.10.20.310">
    <property type="entry name" value="membrane protein fhac"/>
    <property type="match status" value="5"/>
</dbReference>
<feature type="domain" description="POTRA" evidence="10">
    <location>
        <begin position="171"/>
        <end position="259"/>
    </location>
</feature>
<dbReference type="Proteomes" id="UP001226020">
    <property type="component" value="Unassembled WGS sequence"/>
</dbReference>
<dbReference type="InterPro" id="IPR034746">
    <property type="entry name" value="POTRA"/>
</dbReference>
<accession>A0AAW8CBQ4</accession>
<feature type="signal peptide" evidence="8">
    <location>
        <begin position="1"/>
        <end position="17"/>
    </location>
</feature>
<evidence type="ECO:0000256" key="5">
    <source>
        <dbReference type="ARBA" id="ARBA00022737"/>
    </source>
</evidence>
<dbReference type="PANTHER" id="PTHR12815">
    <property type="entry name" value="SORTING AND ASSEMBLY MACHINERY SAMM50 PROTEIN FAMILY MEMBER"/>
    <property type="match status" value="1"/>
</dbReference>
<proteinExistence type="inferred from homology"/>
<comment type="subunit">
    <text evidence="8">Part of the Bam complex.</text>
</comment>
<feature type="domain" description="POTRA" evidence="10">
    <location>
        <begin position="88"/>
        <end position="168"/>
    </location>
</feature>
<comment type="subcellular location">
    <subcellularLocation>
        <location evidence="8">Cell outer membrane</location>
    </subcellularLocation>
    <subcellularLocation>
        <location evidence="1">Membrane</location>
    </subcellularLocation>
</comment>
<dbReference type="InterPro" id="IPR023707">
    <property type="entry name" value="OM_assembly_BamA"/>
</dbReference>
<feature type="domain" description="POTRA" evidence="10">
    <location>
        <begin position="20"/>
        <end position="87"/>
    </location>
</feature>
<dbReference type="PROSITE" id="PS51779">
    <property type="entry name" value="POTRA"/>
    <property type="match status" value="4"/>
</dbReference>
<dbReference type="PANTHER" id="PTHR12815:SF23">
    <property type="entry name" value="OUTER MEMBRANE PROTEIN ASSEMBLY FACTOR BAMA"/>
    <property type="match status" value="1"/>
</dbReference>
<dbReference type="InterPro" id="IPR000184">
    <property type="entry name" value="Bac_surfAg_D15"/>
</dbReference>
<evidence type="ECO:0000256" key="7">
    <source>
        <dbReference type="ARBA" id="ARBA00023237"/>
    </source>
</evidence>
<keyword evidence="2 8" id="KW-1134">Transmembrane beta strand</keyword>
<name>A0AAW8CBQ4_9PAST</name>
<organism evidence="11 12">
    <name type="scientific">Phocoenobacter atlanticus subsp. atlanticus</name>
    <dbReference type="NCBI Taxonomy" id="3061285"/>
    <lineage>
        <taxon>Bacteria</taxon>
        <taxon>Pseudomonadati</taxon>
        <taxon>Pseudomonadota</taxon>
        <taxon>Gammaproteobacteria</taxon>
        <taxon>Pasteurellales</taxon>
        <taxon>Pasteurellaceae</taxon>
        <taxon>Phocoenobacter</taxon>
        <taxon>Phocoenobacter atlanticus</taxon>
    </lineage>
</organism>
<protein>
    <recommendedName>
        <fullName evidence="8 9">Outer membrane protein assembly factor BamA</fullName>
    </recommendedName>
</protein>
<dbReference type="Gene3D" id="2.40.160.50">
    <property type="entry name" value="membrane protein fhac: a member of the omp85/tpsb transporter family"/>
    <property type="match status" value="1"/>
</dbReference>
<keyword evidence="3 8" id="KW-0812">Transmembrane</keyword>